<dbReference type="CDD" id="cd09629">
    <property type="entry name" value="DOMON_CIL1_like"/>
    <property type="match status" value="1"/>
</dbReference>
<evidence type="ECO:0000256" key="5">
    <source>
        <dbReference type="ARBA" id="ARBA00022741"/>
    </source>
</evidence>
<evidence type="ECO:0000313" key="15">
    <source>
        <dbReference type="Proteomes" id="UP000237347"/>
    </source>
</evidence>
<protein>
    <submittedName>
        <fullName evidence="14">Lysm domain receptor-like kinase 3</fullName>
    </submittedName>
</protein>
<dbReference type="PROSITE" id="PS50011">
    <property type="entry name" value="PROTEIN_KINASE_DOM"/>
    <property type="match status" value="1"/>
</dbReference>
<dbReference type="InterPro" id="IPR011009">
    <property type="entry name" value="Kinase-like_dom_sf"/>
</dbReference>
<dbReference type="PROSITE" id="PS50836">
    <property type="entry name" value="DOMON"/>
    <property type="match status" value="1"/>
</dbReference>
<feature type="chain" id="PRO_5043541779" evidence="11">
    <location>
        <begin position="27"/>
        <end position="550"/>
    </location>
</feature>
<proteinExistence type="predicted"/>
<dbReference type="PANTHER" id="PTHR46204">
    <property type="entry name" value="CHITIN ELICITOR RECEPTOR KINASE 1-RELATED"/>
    <property type="match status" value="1"/>
</dbReference>
<dbReference type="FunFam" id="1.10.510.10:FF:000468">
    <property type="entry name" value="PTI1-like tyrosine-protein kinase 3"/>
    <property type="match status" value="1"/>
</dbReference>
<comment type="subcellular location">
    <subcellularLocation>
        <location evidence="1">Cell membrane</location>
        <topology evidence="1">Single-pass membrane protein</topology>
    </subcellularLocation>
</comment>
<dbReference type="PROSITE" id="PS00108">
    <property type="entry name" value="PROTEIN_KINASE_ST"/>
    <property type="match status" value="1"/>
</dbReference>
<evidence type="ECO:0000256" key="2">
    <source>
        <dbReference type="ARBA" id="ARBA00022475"/>
    </source>
</evidence>
<feature type="domain" description="DOMON" evidence="13">
    <location>
        <begin position="48"/>
        <end position="162"/>
    </location>
</feature>
<reference evidence="14 15" key="1">
    <citation type="journal article" date="2018" name="Sci. Data">
        <title>The draft genome sequence of cork oak.</title>
        <authorList>
            <person name="Ramos A.M."/>
            <person name="Usie A."/>
            <person name="Barbosa P."/>
            <person name="Barros P.M."/>
            <person name="Capote T."/>
            <person name="Chaves I."/>
            <person name="Simoes F."/>
            <person name="Abreu I."/>
            <person name="Carrasquinho I."/>
            <person name="Faro C."/>
            <person name="Guimaraes J.B."/>
            <person name="Mendonca D."/>
            <person name="Nobrega F."/>
            <person name="Rodrigues L."/>
            <person name="Saibo N.J.M."/>
            <person name="Varela M.C."/>
            <person name="Egas C."/>
            <person name="Matos J."/>
            <person name="Miguel C.M."/>
            <person name="Oliveira M.M."/>
            <person name="Ricardo C.P."/>
            <person name="Goncalves S."/>
        </authorList>
    </citation>
    <scope>NUCLEOTIDE SEQUENCE [LARGE SCALE GENOMIC DNA]</scope>
    <source>
        <strain evidence="15">cv. HL8</strain>
    </source>
</reference>
<keyword evidence="3" id="KW-0812">Transmembrane</keyword>
<evidence type="ECO:0000256" key="11">
    <source>
        <dbReference type="SAM" id="SignalP"/>
    </source>
</evidence>
<evidence type="ECO:0000256" key="4">
    <source>
        <dbReference type="ARBA" id="ARBA00022729"/>
    </source>
</evidence>
<accession>A0AAW0L6P9</accession>
<dbReference type="SUPFAM" id="SSF56112">
    <property type="entry name" value="Protein kinase-like (PK-like)"/>
    <property type="match status" value="1"/>
</dbReference>
<feature type="signal peptide" evidence="11">
    <location>
        <begin position="1"/>
        <end position="26"/>
    </location>
</feature>
<dbReference type="InterPro" id="IPR045265">
    <property type="entry name" value="AIR12_DOMON"/>
</dbReference>
<dbReference type="SMART" id="SM00220">
    <property type="entry name" value="S_TKc"/>
    <property type="match status" value="1"/>
</dbReference>
<dbReference type="AlphaFoldDB" id="A0AAW0L6P9"/>
<keyword evidence="2" id="KW-1003">Cell membrane</keyword>
<evidence type="ECO:0000259" key="13">
    <source>
        <dbReference type="PROSITE" id="PS50836"/>
    </source>
</evidence>
<name>A0AAW0L6P9_QUESU</name>
<dbReference type="Proteomes" id="UP000237347">
    <property type="component" value="Unassembled WGS sequence"/>
</dbReference>
<gene>
    <name evidence="14" type="primary">LYK3_5</name>
    <name evidence="14" type="ORF">CFP56_008512</name>
</gene>
<evidence type="ECO:0000256" key="10">
    <source>
        <dbReference type="ARBA" id="ARBA00023157"/>
    </source>
</evidence>
<evidence type="ECO:0000256" key="1">
    <source>
        <dbReference type="ARBA" id="ARBA00004162"/>
    </source>
</evidence>
<dbReference type="InterPro" id="IPR044812">
    <property type="entry name" value="CERK1/LYK3-like"/>
</dbReference>
<organism evidence="14 15">
    <name type="scientific">Quercus suber</name>
    <name type="common">Cork oak</name>
    <dbReference type="NCBI Taxonomy" id="58331"/>
    <lineage>
        <taxon>Eukaryota</taxon>
        <taxon>Viridiplantae</taxon>
        <taxon>Streptophyta</taxon>
        <taxon>Embryophyta</taxon>
        <taxon>Tracheophyta</taxon>
        <taxon>Spermatophyta</taxon>
        <taxon>Magnoliopsida</taxon>
        <taxon>eudicotyledons</taxon>
        <taxon>Gunneridae</taxon>
        <taxon>Pentapetalae</taxon>
        <taxon>rosids</taxon>
        <taxon>fabids</taxon>
        <taxon>Fagales</taxon>
        <taxon>Fagaceae</taxon>
        <taxon>Quercus</taxon>
    </lineage>
</organism>
<evidence type="ECO:0000256" key="3">
    <source>
        <dbReference type="ARBA" id="ARBA00022692"/>
    </source>
</evidence>
<dbReference type="Gene3D" id="3.30.200.20">
    <property type="entry name" value="Phosphorylase Kinase, domain 1"/>
    <property type="match status" value="1"/>
</dbReference>
<evidence type="ECO:0000256" key="6">
    <source>
        <dbReference type="ARBA" id="ARBA00022840"/>
    </source>
</evidence>
<keyword evidence="7" id="KW-0249">Electron transport</keyword>
<dbReference type="GO" id="GO:0005886">
    <property type="term" value="C:plasma membrane"/>
    <property type="evidence" value="ECO:0007669"/>
    <property type="project" value="UniProtKB-SubCell"/>
</dbReference>
<feature type="domain" description="Protein kinase" evidence="12">
    <location>
        <begin position="252"/>
        <end position="522"/>
    </location>
</feature>
<evidence type="ECO:0000256" key="9">
    <source>
        <dbReference type="ARBA" id="ARBA00023136"/>
    </source>
</evidence>
<dbReference type="InterPro" id="IPR000719">
    <property type="entry name" value="Prot_kinase_dom"/>
</dbReference>
<dbReference type="PANTHER" id="PTHR46204:SF30">
    <property type="entry name" value="CHITIN ELICITOR RECEPTOR KINASE 1"/>
    <property type="match status" value="1"/>
</dbReference>
<keyword evidence="4 11" id="KW-0732">Signal</keyword>
<keyword evidence="8" id="KW-1133">Transmembrane helix</keyword>
<keyword evidence="15" id="KW-1185">Reference proteome</keyword>
<keyword evidence="9" id="KW-0472">Membrane</keyword>
<dbReference type="InterPro" id="IPR008271">
    <property type="entry name" value="Ser/Thr_kinase_AS"/>
</dbReference>
<dbReference type="GO" id="GO:0019199">
    <property type="term" value="F:transmembrane receptor protein kinase activity"/>
    <property type="evidence" value="ECO:0007669"/>
    <property type="project" value="InterPro"/>
</dbReference>
<dbReference type="GO" id="GO:0045087">
    <property type="term" value="P:innate immune response"/>
    <property type="evidence" value="ECO:0007669"/>
    <property type="project" value="InterPro"/>
</dbReference>
<dbReference type="Pfam" id="PF07714">
    <property type="entry name" value="PK_Tyr_Ser-Thr"/>
    <property type="match status" value="1"/>
</dbReference>
<sequence length="550" mass="60470">MGRLVMLGMRVVAVVVLGLVVSPSESLTCSSQKFTNKVYANCTDLPYLGAYLHWNYNASTATLSIAFLAEPPQADGWVAWAINPSSTKMPGSQALLAFKPNGSIPTVKTYDISSYNLSSSGTKLSYDVSDLSSWFSDSTIMIFATWRLPEKTEKVNHVWQVGPVSQGVPGPHLLKRDNHLSSGVLQLLPSSGSTSTDQNGTFPPLHFCTQFQKKASELVSFTGAPSSRLTGITMDKSVEFSYEELAKATDDFSLDNKIGQGGFGSVYYAELRGEESGEKLASDFGIYITIRNFLSNQYLLSVRLIGYCVEGSFFLVYEYIENGNLSQHLHSSGRDPLPWSTRVKIALDSARGLEYIHENTVPVYIHHDIKSANILIDKNFQGKVADFGLTKLTEYGSASLYTRLVGTFGFMAPEYAQFGKISPKIDVYAFGVVLYELISGKEAMFKADEYVPESIGLVALFEDVLSQPDPEEDLHKLVDPRLGDDYPFDSVQKLVQLAKACTQENPQLRPSMRSIVVALMSLSSSTEDWDFGSSYENPAVVHLMSGRGSS</sequence>
<keyword evidence="10" id="KW-1015">Disulfide bond</keyword>
<keyword evidence="6" id="KW-0067">ATP-binding</keyword>
<dbReference type="Gene3D" id="1.10.510.10">
    <property type="entry name" value="Transferase(Phosphotransferase) domain 1"/>
    <property type="match status" value="1"/>
</dbReference>
<evidence type="ECO:0000256" key="8">
    <source>
        <dbReference type="ARBA" id="ARBA00022989"/>
    </source>
</evidence>
<dbReference type="Pfam" id="PF04526">
    <property type="entry name" value="DUF568"/>
    <property type="match status" value="1"/>
</dbReference>
<evidence type="ECO:0000259" key="12">
    <source>
        <dbReference type="PROSITE" id="PS50011"/>
    </source>
</evidence>
<dbReference type="GO" id="GO:0005524">
    <property type="term" value="F:ATP binding"/>
    <property type="evidence" value="ECO:0007669"/>
    <property type="project" value="UniProtKB-KW"/>
</dbReference>
<keyword evidence="5" id="KW-0547">Nucleotide-binding</keyword>
<dbReference type="InterPro" id="IPR005018">
    <property type="entry name" value="DOMON_domain"/>
</dbReference>
<evidence type="ECO:0000313" key="14">
    <source>
        <dbReference type="EMBL" id="KAK7846036.1"/>
    </source>
</evidence>
<dbReference type="EMBL" id="PKMF04000161">
    <property type="protein sequence ID" value="KAK7846036.1"/>
    <property type="molecule type" value="Genomic_DNA"/>
</dbReference>
<evidence type="ECO:0000256" key="7">
    <source>
        <dbReference type="ARBA" id="ARBA00022982"/>
    </source>
</evidence>
<keyword evidence="7" id="KW-0813">Transport</keyword>
<comment type="caution">
    <text evidence="14">The sequence shown here is derived from an EMBL/GenBank/DDBJ whole genome shotgun (WGS) entry which is preliminary data.</text>
</comment>
<dbReference type="InterPro" id="IPR001245">
    <property type="entry name" value="Ser-Thr/Tyr_kinase_cat_dom"/>
</dbReference>